<reference evidence="3" key="1">
    <citation type="submission" date="2016-01" db="EMBL/GenBank/DDBJ databases">
        <authorList>
            <person name="Mitreva M."/>
            <person name="Pepin K.H."/>
            <person name="Mihindukulasuriya K.A."/>
            <person name="Fulton R."/>
            <person name="Fronick C."/>
            <person name="O'Laughlin M."/>
            <person name="Miner T."/>
            <person name="Herter B."/>
            <person name="Rosa B.A."/>
            <person name="Cordes M."/>
            <person name="Tomlinson C."/>
            <person name="Wollam A."/>
            <person name="Palsikar V.B."/>
            <person name="Mardis E.R."/>
            <person name="Wilson R.K."/>
        </authorList>
    </citation>
    <scope>NUCLEOTIDE SEQUENCE [LARGE SCALE GENOMIC DNA]</scope>
    <source>
        <strain evidence="3">KA00683</strain>
    </source>
</reference>
<accession>A0A134B7C9</accession>
<sequence length="155" mass="17489">MAKQTDNTKTAKRELAQRLYIDSNYTQEEVAEIIGVTRQTIIRWAKTYHWQELRAATSVSPAEQIRQLRQQIANINEAILARPIAERWATPAEADSLNKLATAIAKLEKDVGIEDLVSVAMAMTSWMRASDPERAKELSNLFNAYIQDVTGGTKR</sequence>
<dbReference type="OrthoDB" id="1068999at2"/>
<feature type="domain" description="HTH cro/C1-type" evidence="1">
    <location>
        <begin position="24"/>
        <end position="44"/>
    </location>
</feature>
<dbReference type="Proteomes" id="UP000070224">
    <property type="component" value="Unassembled WGS sequence"/>
</dbReference>
<dbReference type="InterPro" id="IPR010982">
    <property type="entry name" value="Lambda_DNA-bd_dom_sf"/>
</dbReference>
<evidence type="ECO:0000259" key="1">
    <source>
        <dbReference type="PROSITE" id="PS50943"/>
    </source>
</evidence>
<dbReference type="Gene3D" id="1.10.260.40">
    <property type="entry name" value="lambda repressor-like DNA-binding domains"/>
    <property type="match status" value="1"/>
</dbReference>
<dbReference type="RefSeq" id="WP_060935548.1">
    <property type="nucleotide sequence ID" value="NZ_KQ960447.1"/>
</dbReference>
<keyword evidence="3" id="KW-1185">Reference proteome</keyword>
<dbReference type="GO" id="GO:0003677">
    <property type="term" value="F:DNA binding"/>
    <property type="evidence" value="ECO:0007669"/>
    <property type="project" value="InterPro"/>
</dbReference>
<protein>
    <recommendedName>
        <fullName evidence="1">HTH cro/C1-type domain-containing protein</fullName>
    </recommendedName>
</protein>
<dbReference type="InterPro" id="IPR001387">
    <property type="entry name" value="Cro/C1-type_HTH"/>
</dbReference>
<dbReference type="CDD" id="cd00093">
    <property type="entry name" value="HTH_XRE"/>
    <property type="match status" value="1"/>
</dbReference>
<dbReference type="InterPro" id="IPR009057">
    <property type="entry name" value="Homeodomain-like_sf"/>
</dbReference>
<proteinExistence type="predicted"/>
<dbReference type="AlphaFoldDB" id="A0A134B7C9"/>
<dbReference type="PROSITE" id="PS50943">
    <property type="entry name" value="HTH_CROC1"/>
    <property type="match status" value="1"/>
</dbReference>
<gene>
    <name evidence="2" type="ORF">HMPREF3185_01282</name>
</gene>
<evidence type="ECO:0000313" key="2">
    <source>
        <dbReference type="EMBL" id="KXB75842.1"/>
    </source>
</evidence>
<dbReference type="SUPFAM" id="SSF46689">
    <property type="entry name" value="Homeodomain-like"/>
    <property type="match status" value="1"/>
</dbReference>
<dbReference type="EMBL" id="LSDK01000084">
    <property type="protein sequence ID" value="KXB75842.1"/>
    <property type="molecule type" value="Genomic_DNA"/>
</dbReference>
<dbReference type="STRING" id="322095.HMPREF3185_01282"/>
<dbReference type="PATRIC" id="fig|322095.3.peg.1267"/>
<dbReference type="Pfam" id="PF01381">
    <property type="entry name" value="HTH_3"/>
    <property type="match status" value="1"/>
</dbReference>
<evidence type="ECO:0000313" key="3">
    <source>
        <dbReference type="Proteomes" id="UP000070224"/>
    </source>
</evidence>
<comment type="caution">
    <text evidence="2">The sequence shown here is derived from an EMBL/GenBank/DDBJ whole genome shotgun (WGS) entry which is preliminary data.</text>
</comment>
<organism evidence="2 3">
    <name type="scientific">Porphyromonas somerae</name>
    <dbReference type="NCBI Taxonomy" id="322095"/>
    <lineage>
        <taxon>Bacteria</taxon>
        <taxon>Pseudomonadati</taxon>
        <taxon>Bacteroidota</taxon>
        <taxon>Bacteroidia</taxon>
        <taxon>Bacteroidales</taxon>
        <taxon>Porphyromonadaceae</taxon>
        <taxon>Porphyromonas</taxon>
    </lineage>
</organism>
<name>A0A134B7C9_9PORP</name>